<evidence type="ECO:0000256" key="1">
    <source>
        <dbReference type="SAM" id="MobiDB-lite"/>
    </source>
</evidence>
<evidence type="ECO:0000313" key="3">
    <source>
        <dbReference type="Proteomes" id="UP000663525"/>
    </source>
</evidence>
<accession>A0A897N0C5</accession>
<proteinExistence type="predicted"/>
<reference evidence="2" key="1">
    <citation type="submission" date="2020-11" db="EMBL/GenBank/DDBJ databases">
        <title>Carbohydrate-dependent, anaerobic sulfur respiration: A novel catabolism in halophilic archaea.</title>
        <authorList>
            <person name="Sorokin D.Y."/>
            <person name="Messina E."/>
            <person name="Smedile F."/>
            <person name="La Cono V."/>
            <person name="Hallsworth J.E."/>
            <person name="Yakimov M.M."/>
        </authorList>
    </citation>
    <scope>NUCLEOTIDE SEQUENCE</scope>
    <source>
        <strain evidence="2">HSR12-1</strain>
    </source>
</reference>
<protein>
    <submittedName>
        <fullName evidence="2">Uncharacterized protein</fullName>
    </submittedName>
</protein>
<feature type="compositionally biased region" description="Low complexity" evidence="1">
    <location>
        <begin position="1"/>
        <end position="19"/>
    </location>
</feature>
<dbReference type="RefSeq" id="WP_229112826.1">
    <property type="nucleotide sequence ID" value="NZ_CP064787.1"/>
</dbReference>
<organism evidence="2 3">
    <name type="scientific">Halapricum desulfuricans</name>
    <dbReference type="NCBI Taxonomy" id="2841257"/>
    <lineage>
        <taxon>Archaea</taxon>
        <taxon>Methanobacteriati</taxon>
        <taxon>Methanobacteriota</taxon>
        <taxon>Stenosarchaea group</taxon>
        <taxon>Halobacteria</taxon>
        <taxon>Halobacteriales</taxon>
        <taxon>Haloarculaceae</taxon>
        <taxon>Halapricum</taxon>
    </lineage>
</organism>
<feature type="compositionally biased region" description="Acidic residues" evidence="1">
    <location>
        <begin position="20"/>
        <end position="29"/>
    </location>
</feature>
<feature type="region of interest" description="Disordered" evidence="1">
    <location>
        <begin position="1"/>
        <end position="29"/>
    </location>
</feature>
<dbReference type="GeneID" id="68855617"/>
<dbReference type="AlphaFoldDB" id="A0A897N0C5"/>
<dbReference type="EMBL" id="CP064787">
    <property type="protein sequence ID" value="QSG06382.1"/>
    <property type="molecule type" value="Genomic_DNA"/>
</dbReference>
<evidence type="ECO:0000313" key="2">
    <source>
        <dbReference type="EMBL" id="QSG06382.1"/>
    </source>
</evidence>
<name>A0A897N0C5_9EURY</name>
<dbReference type="Proteomes" id="UP000663525">
    <property type="component" value="Chromosome"/>
</dbReference>
<gene>
    <name evidence="2" type="ORF">HSR121_2050</name>
</gene>
<sequence>MKFPTATATVSTETQTETQTEPEPEEVSVYETLSEEIIEKLHEYDDVVETYRGVKKLALTHLFESPEGVTNADIVALKDRSPIAEHFVFFRDRKNELKSEFRDLRNNDEIPKEVSLPGFREEVEPNFEFEILSVETAEEWGVDPATFFEDEDEIRVPADYKPPMNDDGELLVFFEEEETEGGDFTLEEVLEIAEETDGIGPKKVEALKACLEAAL</sequence>